<feature type="domain" description="DUF6598" evidence="2">
    <location>
        <begin position="42"/>
        <end position="104"/>
    </location>
</feature>
<dbReference type="EMBL" id="JAUUTY010000004">
    <property type="protein sequence ID" value="KAK1643698.1"/>
    <property type="molecule type" value="Genomic_DNA"/>
</dbReference>
<protein>
    <recommendedName>
        <fullName evidence="2">DUF6598 domain-containing protein</fullName>
    </recommendedName>
</protein>
<evidence type="ECO:0000313" key="4">
    <source>
        <dbReference type="Proteomes" id="UP001231189"/>
    </source>
</evidence>
<evidence type="ECO:0000259" key="2">
    <source>
        <dbReference type="Pfam" id="PF20241"/>
    </source>
</evidence>
<comment type="caution">
    <text evidence="3">The sequence shown here is derived from an EMBL/GenBank/DDBJ whole genome shotgun (WGS) entry which is preliminary data.</text>
</comment>
<dbReference type="PANTHER" id="PTHR33065">
    <property type="entry name" value="OS07G0486400 PROTEIN"/>
    <property type="match status" value="1"/>
</dbReference>
<proteinExistence type="predicted"/>
<gene>
    <name evidence="3" type="ORF">QYE76_061503</name>
</gene>
<feature type="region of interest" description="Disordered" evidence="1">
    <location>
        <begin position="132"/>
        <end position="154"/>
    </location>
</feature>
<dbReference type="PANTHER" id="PTHR33065:SF85">
    <property type="entry name" value="DUF6598 DOMAIN-CONTAINING PROTEIN"/>
    <property type="match status" value="1"/>
</dbReference>
<organism evidence="3 4">
    <name type="scientific">Lolium multiflorum</name>
    <name type="common">Italian ryegrass</name>
    <name type="synonym">Lolium perenne subsp. multiflorum</name>
    <dbReference type="NCBI Taxonomy" id="4521"/>
    <lineage>
        <taxon>Eukaryota</taxon>
        <taxon>Viridiplantae</taxon>
        <taxon>Streptophyta</taxon>
        <taxon>Embryophyta</taxon>
        <taxon>Tracheophyta</taxon>
        <taxon>Spermatophyta</taxon>
        <taxon>Magnoliopsida</taxon>
        <taxon>Liliopsida</taxon>
        <taxon>Poales</taxon>
        <taxon>Poaceae</taxon>
        <taxon>BOP clade</taxon>
        <taxon>Pooideae</taxon>
        <taxon>Poodae</taxon>
        <taxon>Poeae</taxon>
        <taxon>Poeae Chloroplast Group 2 (Poeae type)</taxon>
        <taxon>Loliodinae</taxon>
        <taxon>Loliinae</taxon>
        <taxon>Lolium</taxon>
    </lineage>
</organism>
<dbReference type="AlphaFoldDB" id="A0AAD8W593"/>
<keyword evidence="4" id="KW-1185">Reference proteome</keyword>
<accession>A0AAD8W593</accession>
<name>A0AAD8W593_LOLMU</name>
<feature type="compositionally biased region" description="Basic and acidic residues" evidence="1">
    <location>
        <begin position="140"/>
        <end position="154"/>
    </location>
</feature>
<dbReference type="Proteomes" id="UP001231189">
    <property type="component" value="Unassembled WGS sequence"/>
</dbReference>
<dbReference type="Pfam" id="PF20241">
    <property type="entry name" value="DUF6598"/>
    <property type="match status" value="1"/>
</dbReference>
<dbReference type="InterPro" id="IPR046533">
    <property type="entry name" value="DUF6598"/>
</dbReference>
<reference evidence="3" key="1">
    <citation type="submission" date="2023-07" db="EMBL/GenBank/DDBJ databases">
        <title>A chromosome-level genome assembly of Lolium multiflorum.</title>
        <authorList>
            <person name="Chen Y."/>
            <person name="Copetti D."/>
            <person name="Kolliker R."/>
            <person name="Studer B."/>
        </authorList>
    </citation>
    <scope>NUCLEOTIDE SEQUENCE</scope>
    <source>
        <strain evidence="3">02402/16</strain>
        <tissue evidence="3">Leaf</tissue>
    </source>
</reference>
<sequence>MYGNCVNIILFPGRVAAVISPMHFTHSTPGRGLHDAACFAPTLQIFTLRLAGIKGGLEWPLSVYGVVAARDEVDHNRNLLFSCNRSESQKLDQDLGLPFSSPYRTGAEGEWRADERWVEEWLGRRWSRGGAAAMQGSLGSKREDTREGTRGLRI</sequence>
<evidence type="ECO:0000256" key="1">
    <source>
        <dbReference type="SAM" id="MobiDB-lite"/>
    </source>
</evidence>
<evidence type="ECO:0000313" key="3">
    <source>
        <dbReference type="EMBL" id="KAK1643698.1"/>
    </source>
</evidence>